<evidence type="ECO:0000313" key="3">
    <source>
        <dbReference type="Proteomes" id="UP000004095"/>
    </source>
</evidence>
<keyword evidence="3" id="KW-1185">Reference proteome</keyword>
<feature type="transmembrane region" description="Helical" evidence="1">
    <location>
        <begin position="30"/>
        <end position="48"/>
    </location>
</feature>
<feature type="transmembrane region" description="Helical" evidence="1">
    <location>
        <begin position="169"/>
        <end position="191"/>
    </location>
</feature>
<dbReference type="AlphaFoldDB" id="A1ZKX9"/>
<accession>A1ZKX9</accession>
<keyword evidence="1" id="KW-0812">Transmembrane</keyword>
<feature type="transmembrane region" description="Helical" evidence="1">
    <location>
        <begin position="110"/>
        <end position="129"/>
    </location>
</feature>
<dbReference type="RefSeq" id="WP_002697113.1">
    <property type="nucleotide sequence ID" value="NZ_AAWS01000013.1"/>
</dbReference>
<comment type="caution">
    <text evidence="2">The sequence shown here is derived from an EMBL/GenBank/DDBJ whole genome shotgun (WGS) entry which is preliminary data.</text>
</comment>
<protein>
    <submittedName>
        <fullName evidence="2">Membrane protein, putative</fullName>
    </submittedName>
</protein>
<name>A1ZKX9_MICM2</name>
<keyword evidence="1" id="KW-1133">Transmembrane helix</keyword>
<proteinExistence type="predicted"/>
<evidence type="ECO:0000256" key="1">
    <source>
        <dbReference type="SAM" id="Phobius"/>
    </source>
</evidence>
<evidence type="ECO:0000313" key="2">
    <source>
        <dbReference type="EMBL" id="EAY28945.1"/>
    </source>
</evidence>
<organism evidence="2 3">
    <name type="scientific">Microscilla marina ATCC 23134</name>
    <dbReference type="NCBI Taxonomy" id="313606"/>
    <lineage>
        <taxon>Bacteria</taxon>
        <taxon>Pseudomonadati</taxon>
        <taxon>Bacteroidota</taxon>
        <taxon>Cytophagia</taxon>
        <taxon>Cytophagales</taxon>
        <taxon>Microscillaceae</taxon>
        <taxon>Microscilla</taxon>
    </lineage>
</organism>
<sequence length="301" mass="34514">MAFDKIKPEFLKRLDHYLLVHYPAIWHSKIIWVAFYSLSLFGLFYMFGDHFDQEVDNTMQHYFYEGNDFVMFIGIPMFLATLMGLYWLYIQYQQQIDYSKLSLGKFVGIAGLNFLCMALIFLPVVGLALSTLDNPSNQTSAVMVIQVFLSMATFTSVLPFILRQYKIIEIVLVIFFGFIYSMVVGGLLAGIFNEAALGMYVINLLVFAAYVGHKFYHKTYNQNTKRLALFCLLMLPGLFPIILHLLGVYGSYETAYLAVNKGDGGFLGIKWMLTNIVAIILIYSLITRFMYQSMVAPMLRK</sequence>
<feature type="transmembrane region" description="Helical" evidence="1">
    <location>
        <begin position="197"/>
        <end position="215"/>
    </location>
</feature>
<reference evidence="2 3" key="1">
    <citation type="submission" date="2007-01" db="EMBL/GenBank/DDBJ databases">
        <authorList>
            <person name="Haygood M."/>
            <person name="Podell S."/>
            <person name="Anderson C."/>
            <person name="Hopkinson B."/>
            <person name="Roe K."/>
            <person name="Barbeau K."/>
            <person name="Gaasterland T."/>
            <person name="Ferriera S."/>
            <person name="Johnson J."/>
            <person name="Kravitz S."/>
            <person name="Beeson K."/>
            <person name="Sutton G."/>
            <person name="Rogers Y.-H."/>
            <person name="Friedman R."/>
            <person name="Frazier M."/>
            <person name="Venter J.C."/>
        </authorList>
    </citation>
    <scope>NUCLEOTIDE SEQUENCE [LARGE SCALE GENOMIC DNA]</scope>
    <source>
        <strain evidence="2 3">ATCC 23134</strain>
    </source>
</reference>
<keyword evidence="1" id="KW-0472">Membrane</keyword>
<gene>
    <name evidence="2" type="ORF">M23134_00099</name>
</gene>
<dbReference type="Proteomes" id="UP000004095">
    <property type="component" value="Unassembled WGS sequence"/>
</dbReference>
<feature type="transmembrane region" description="Helical" evidence="1">
    <location>
        <begin position="227"/>
        <end position="249"/>
    </location>
</feature>
<feature type="transmembrane region" description="Helical" evidence="1">
    <location>
        <begin position="68"/>
        <end position="89"/>
    </location>
</feature>
<feature type="transmembrane region" description="Helical" evidence="1">
    <location>
        <begin position="141"/>
        <end position="162"/>
    </location>
</feature>
<dbReference type="EMBL" id="AAWS01000013">
    <property type="protein sequence ID" value="EAY28945.1"/>
    <property type="molecule type" value="Genomic_DNA"/>
</dbReference>
<feature type="transmembrane region" description="Helical" evidence="1">
    <location>
        <begin position="269"/>
        <end position="291"/>
    </location>
</feature>